<dbReference type="SMART" id="SM00344">
    <property type="entry name" value="HTH_ASNC"/>
    <property type="match status" value="1"/>
</dbReference>
<feature type="domain" description="HTH asnC-type" evidence="4">
    <location>
        <begin position="1"/>
        <end position="62"/>
    </location>
</feature>
<dbReference type="PROSITE" id="PS50956">
    <property type="entry name" value="HTH_ASNC_2"/>
    <property type="match status" value="1"/>
</dbReference>
<reference evidence="5 6" key="1">
    <citation type="submission" date="2019-09" db="EMBL/GenBank/DDBJ databases">
        <title>Phylogeny of genus Pseudoclavibacter and closely related genus.</title>
        <authorList>
            <person name="Li Y."/>
        </authorList>
    </citation>
    <scope>NUCLEOTIDE SEQUENCE [LARGE SCALE GENOMIC DNA]</scope>
    <source>
        <strain evidence="5 6">JCM 16921</strain>
    </source>
</reference>
<dbReference type="InterPro" id="IPR019888">
    <property type="entry name" value="Tscrpt_reg_AsnC-like"/>
</dbReference>
<dbReference type="Pfam" id="PF13412">
    <property type="entry name" value="HTH_24"/>
    <property type="match status" value="1"/>
</dbReference>
<dbReference type="PANTHER" id="PTHR30154:SF34">
    <property type="entry name" value="TRANSCRIPTIONAL REGULATOR AZLB"/>
    <property type="match status" value="1"/>
</dbReference>
<accession>A0A7C8BUA7</accession>
<dbReference type="InterPro" id="IPR019887">
    <property type="entry name" value="Tscrpt_reg_AsnC/Lrp_C"/>
</dbReference>
<keyword evidence="2" id="KW-0238">DNA-binding</keyword>
<dbReference type="GO" id="GO:0043565">
    <property type="term" value="F:sequence-specific DNA binding"/>
    <property type="evidence" value="ECO:0007669"/>
    <property type="project" value="InterPro"/>
</dbReference>
<dbReference type="Gene3D" id="3.30.70.920">
    <property type="match status" value="1"/>
</dbReference>
<dbReference type="InterPro" id="IPR000485">
    <property type="entry name" value="AsnC-type_HTH_dom"/>
</dbReference>
<keyword evidence="1" id="KW-0805">Transcription regulation</keyword>
<evidence type="ECO:0000313" key="6">
    <source>
        <dbReference type="Proteomes" id="UP000481339"/>
    </source>
</evidence>
<organism evidence="5 6">
    <name type="scientific">Pseudoclavibacter caeni</name>
    <dbReference type="NCBI Taxonomy" id="908846"/>
    <lineage>
        <taxon>Bacteria</taxon>
        <taxon>Bacillati</taxon>
        <taxon>Actinomycetota</taxon>
        <taxon>Actinomycetes</taxon>
        <taxon>Micrococcales</taxon>
        <taxon>Microbacteriaceae</taxon>
        <taxon>Pseudoclavibacter</taxon>
    </lineage>
</organism>
<evidence type="ECO:0000256" key="2">
    <source>
        <dbReference type="ARBA" id="ARBA00023125"/>
    </source>
</evidence>
<dbReference type="GO" id="GO:0043200">
    <property type="term" value="P:response to amino acid"/>
    <property type="evidence" value="ECO:0007669"/>
    <property type="project" value="TreeGrafter"/>
</dbReference>
<name>A0A7C8BUA7_9MICO</name>
<dbReference type="InterPro" id="IPR011991">
    <property type="entry name" value="ArsR-like_HTH"/>
</dbReference>
<evidence type="ECO:0000256" key="1">
    <source>
        <dbReference type="ARBA" id="ARBA00023015"/>
    </source>
</evidence>
<dbReference type="Pfam" id="PF01037">
    <property type="entry name" value="AsnC_trans_reg"/>
    <property type="match status" value="1"/>
</dbReference>
<dbReference type="Gene3D" id="1.10.10.10">
    <property type="entry name" value="Winged helix-like DNA-binding domain superfamily/Winged helix DNA-binding domain"/>
    <property type="match status" value="1"/>
</dbReference>
<dbReference type="Proteomes" id="UP000481339">
    <property type="component" value="Unassembled WGS sequence"/>
</dbReference>
<dbReference type="InterPro" id="IPR011008">
    <property type="entry name" value="Dimeric_a/b-barrel"/>
</dbReference>
<dbReference type="AlphaFoldDB" id="A0A7C8BUA7"/>
<dbReference type="PRINTS" id="PR00033">
    <property type="entry name" value="HTHASNC"/>
</dbReference>
<dbReference type="PANTHER" id="PTHR30154">
    <property type="entry name" value="LEUCINE-RESPONSIVE REGULATORY PROTEIN"/>
    <property type="match status" value="1"/>
</dbReference>
<evidence type="ECO:0000259" key="4">
    <source>
        <dbReference type="PROSITE" id="PS50956"/>
    </source>
</evidence>
<gene>
    <name evidence="5" type="ORF">F8O02_05060</name>
</gene>
<dbReference type="CDD" id="cd00090">
    <property type="entry name" value="HTH_ARSR"/>
    <property type="match status" value="1"/>
</dbReference>
<keyword evidence="3" id="KW-0804">Transcription</keyword>
<dbReference type="InterPro" id="IPR036390">
    <property type="entry name" value="WH_DNA-bd_sf"/>
</dbReference>
<dbReference type="GO" id="GO:0005829">
    <property type="term" value="C:cytosol"/>
    <property type="evidence" value="ECO:0007669"/>
    <property type="project" value="TreeGrafter"/>
</dbReference>
<dbReference type="RefSeq" id="WP_158036156.1">
    <property type="nucleotide sequence ID" value="NZ_BAAAZV010000017.1"/>
</dbReference>
<dbReference type="OrthoDB" id="166264at2"/>
<sequence>MDAIDRRILAELQQDGRQTITELARRVQLSVSPCLRRVRALERDGVITGYHASVDPRKAGLEFEALLFITMSRSDATTLAQLEEAMTAIDEIVDCQRLFGEPDYLVRVITRSLTDYQTLYDTRIADIPGIERIRSTLVMRSVVSDRPIRM</sequence>
<evidence type="ECO:0000313" key="5">
    <source>
        <dbReference type="EMBL" id="KAB1632378.1"/>
    </source>
</evidence>
<protein>
    <submittedName>
        <fullName evidence="5">Lrp/AsnC family transcriptional regulator</fullName>
    </submittedName>
</protein>
<comment type="caution">
    <text evidence="5">The sequence shown here is derived from an EMBL/GenBank/DDBJ whole genome shotgun (WGS) entry which is preliminary data.</text>
</comment>
<keyword evidence="6" id="KW-1185">Reference proteome</keyword>
<evidence type="ECO:0000256" key="3">
    <source>
        <dbReference type="ARBA" id="ARBA00023163"/>
    </source>
</evidence>
<proteinExistence type="predicted"/>
<dbReference type="FunFam" id="1.10.10.10:FF:000186">
    <property type="entry name" value="AsnC family transcriptional regulator"/>
    <property type="match status" value="1"/>
</dbReference>
<dbReference type="SUPFAM" id="SSF46785">
    <property type="entry name" value="Winged helix' DNA-binding domain"/>
    <property type="match status" value="1"/>
</dbReference>
<dbReference type="SUPFAM" id="SSF54909">
    <property type="entry name" value="Dimeric alpha+beta barrel"/>
    <property type="match status" value="1"/>
</dbReference>
<dbReference type="InterPro" id="IPR036388">
    <property type="entry name" value="WH-like_DNA-bd_sf"/>
</dbReference>
<dbReference type="EMBL" id="WBKA01000003">
    <property type="protein sequence ID" value="KAB1632378.1"/>
    <property type="molecule type" value="Genomic_DNA"/>
</dbReference>